<feature type="compositionally biased region" description="Polar residues" evidence="1">
    <location>
        <begin position="411"/>
        <end position="422"/>
    </location>
</feature>
<sequence length="626" mass="69657">MLSSSKGVSSAQYIVVNAKASSSKNQLPPSKYKSIDDVLSLRRPRSPPPLDYTDLSSNSTKSPSSSFVATKFSLAHQALNPTLGSRIHRDTIPMAPQAHVSTSESKKTTLSSAPGKTSFTGRNRGSSPHGAIPATDEREITRENGTATRDPVEAHARGIDPSGRRQQPDDSSDTDFFATSKSEEQRKKRRTDGEDRPQSKGDILIPRIDLKEAASTLSRRQSSASSARTHSLLGSTSSSRRESYDSNTSNSKRVRRSSSLASLRDLQRFAEVGRQQLLGQLAKRHGFDISVAFKAYERLQDLDATDTFLSELRRKAAKASVDLMQEMLPSDYEDNDDRDSDTAVSSHRAQRRRQSKAPRESLSVRPLPEDDPGHMSDYTPPRKSRAGRFARKQGRESGILHATPAWDSVMPHTQTPNVLLEQQHSRPLRRYSRTSEPVASPPGPDRRSSFRVSLSPLQSSQHQVPPSTPPLREQEEEPEESEVMGSGTEAQEVAEELSMSADEKQEDEAEGEGEGREMDVDVSEEDVEEDGREDVPDDDGDGDLDFSNLHPKNFFAALPPHQQEKQVELIKLATTVNRDNLEAMRAWEAEQDPEILETHQEFLLQTLFHRITTGDPSPFTFEDYFN</sequence>
<feature type="compositionally biased region" description="Basic and acidic residues" evidence="1">
    <location>
        <begin position="181"/>
        <end position="199"/>
    </location>
</feature>
<name>A0A9W8MAB9_9AGAR</name>
<comment type="caution">
    <text evidence="2">The sequence shown here is derived from an EMBL/GenBank/DDBJ whole genome shotgun (WGS) entry which is preliminary data.</text>
</comment>
<feature type="region of interest" description="Disordered" evidence="1">
    <location>
        <begin position="328"/>
        <end position="547"/>
    </location>
</feature>
<protein>
    <submittedName>
        <fullName evidence="2">Uncharacterized protein</fullName>
    </submittedName>
</protein>
<feature type="region of interest" description="Disordered" evidence="1">
    <location>
        <begin position="84"/>
        <end position="259"/>
    </location>
</feature>
<feature type="compositionally biased region" description="Acidic residues" evidence="1">
    <location>
        <begin position="520"/>
        <end position="544"/>
    </location>
</feature>
<feature type="compositionally biased region" description="Basic residues" evidence="1">
    <location>
        <begin position="382"/>
        <end position="392"/>
    </location>
</feature>
<feature type="compositionally biased region" description="Low complexity" evidence="1">
    <location>
        <begin position="213"/>
        <end position="238"/>
    </location>
</feature>
<evidence type="ECO:0000313" key="3">
    <source>
        <dbReference type="Proteomes" id="UP001140091"/>
    </source>
</evidence>
<feature type="compositionally biased region" description="Polar residues" evidence="1">
    <location>
        <begin position="19"/>
        <end position="28"/>
    </location>
</feature>
<accession>A0A9W8MAB9</accession>
<gene>
    <name evidence="2" type="ORF">H1R20_g12404</name>
</gene>
<dbReference type="Proteomes" id="UP001140091">
    <property type="component" value="Unassembled WGS sequence"/>
</dbReference>
<feature type="non-terminal residue" evidence="2">
    <location>
        <position position="626"/>
    </location>
</feature>
<feature type="compositionally biased region" description="Low complexity" evidence="1">
    <location>
        <begin position="245"/>
        <end position="259"/>
    </location>
</feature>
<evidence type="ECO:0000256" key="1">
    <source>
        <dbReference type="SAM" id="MobiDB-lite"/>
    </source>
</evidence>
<keyword evidence="3" id="KW-1185">Reference proteome</keyword>
<dbReference type="OrthoDB" id="435460at2759"/>
<evidence type="ECO:0000313" key="2">
    <source>
        <dbReference type="EMBL" id="KAJ2924695.1"/>
    </source>
</evidence>
<feature type="compositionally biased region" description="Polar residues" evidence="1">
    <location>
        <begin position="114"/>
        <end position="126"/>
    </location>
</feature>
<feature type="compositionally biased region" description="Basic and acidic residues" evidence="1">
    <location>
        <begin position="150"/>
        <end position="168"/>
    </location>
</feature>
<feature type="compositionally biased region" description="Low complexity" evidence="1">
    <location>
        <begin position="56"/>
        <end position="66"/>
    </location>
</feature>
<reference evidence="2" key="1">
    <citation type="submission" date="2022-06" db="EMBL/GenBank/DDBJ databases">
        <title>Genome Sequence of Candolleomyces eurysporus.</title>
        <authorList>
            <person name="Buettner E."/>
        </authorList>
    </citation>
    <scope>NUCLEOTIDE SEQUENCE</scope>
    <source>
        <strain evidence="2">VTCC 930004</strain>
    </source>
</reference>
<dbReference type="AlphaFoldDB" id="A0A9W8MAB9"/>
<feature type="compositionally biased region" description="Polar residues" evidence="1">
    <location>
        <begin position="450"/>
        <end position="465"/>
    </location>
</feature>
<organism evidence="2 3">
    <name type="scientific">Candolleomyces eurysporus</name>
    <dbReference type="NCBI Taxonomy" id="2828524"/>
    <lineage>
        <taxon>Eukaryota</taxon>
        <taxon>Fungi</taxon>
        <taxon>Dikarya</taxon>
        <taxon>Basidiomycota</taxon>
        <taxon>Agaricomycotina</taxon>
        <taxon>Agaricomycetes</taxon>
        <taxon>Agaricomycetidae</taxon>
        <taxon>Agaricales</taxon>
        <taxon>Agaricineae</taxon>
        <taxon>Psathyrellaceae</taxon>
        <taxon>Candolleomyces</taxon>
    </lineage>
</organism>
<dbReference type="EMBL" id="JANBPK010001209">
    <property type="protein sequence ID" value="KAJ2924695.1"/>
    <property type="molecule type" value="Genomic_DNA"/>
</dbReference>
<proteinExistence type="predicted"/>
<feature type="region of interest" description="Disordered" evidence="1">
    <location>
        <begin position="18"/>
        <end position="67"/>
    </location>
</feature>